<evidence type="ECO:0000313" key="2">
    <source>
        <dbReference type="Proteomes" id="UP000242638"/>
    </source>
</evidence>
<dbReference type="Proteomes" id="UP000242638">
    <property type="component" value="Unassembled WGS sequence"/>
</dbReference>
<dbReference type="Bgee" id="ENSPREG00000021449">
    <property type="expression patterns" value="Expressed in caudal fin"/>
</dbReference>
<keyword evidence="2" id="KW-1185">Reference proteome</keyword>
<proteinExistence type="predicted"/>
<protein>
    <submittedName>
        <fullName evidence="1">Uncharacterized protein</fullName>
    </submittedName>
</protein>
<sequence length="103" mass="11775">LFFYSEGSHVSRCHEEKVVTKTTYLNWLISNSIEIFNRKQSLWADNKNKCGKRSQSEALRIVFVKHGGVSIILWACLAASDTDTLHRVQILKKRRCAGPDINP</sequence>
<dbReference type="AlphaFoldDB" id="A0A3P9QC93"/>
<reference evidence="2" key="1">
    <citation type="submission" date="2013-11" db="EMBL/GenBank/DDBJ databases">
        <title>The genomic landscape of the Guanapo guppy.</title>
        <authorList>
            <person name="Kuenstner A."/>
            <person name="Dreyer C."/>
        </authorList>
    </citation>
    <scope>NUCLEOTIDE SEQUENCE</scope>
    <source>
        <strain evidence="2">Guanapo</strain>
    </source>
</reference>
<organism evidence="1 2">
    <name type="scientific">Poecilia reticulata</name>
    <name type="common">Guppy</name>
    <name type="synonym">Acanthophacelus reticulatus</name>
    <dbReference type="NCBI Taxonomy" id="8081"/>
    <lineage>
        <taxon>Eukaryota</taxon>
        <taxon>Metazoa</taxon>
        <taxon>Chordata</taxon>
        <taxon>Craniata</taxon>
        <taxon>Vertebrata</taxon>
        <taxon>Euteleostomi</taxon>
        <taxon>Actinopterygii</taxon>
        <taxon>Neopterygii</taxon>
        <taxon>Teleostei</taxon>
        <taxon>Neoteleostei</taxon>
        <taxon>Acanthomorphata</taxon>
        <taxon>Ovalentaria</taxon>
        <taxon>Atherinomorphae</taxon>
        <taxon>Cyprinodontiformes</taxon>
        <taxon>Poeciliidae</taxon>
        <taxon>Poeciliinae</taxon>
        <taxon>Poecilia</taxon>
    </lineage>
</organism>
<reference evidence="1" key="3">
    <citation type="submission" date="2025-09" db="UniProtKB">
        <authorList>
            <consortium name="Ensembl"/>
        </authorList>
    </citation>
    <scope>IDENTIFICATION</scope>
    <source>
        <strain evidence="1">Guanapo</strain>
    </source>
</reference>
<accession>A0A3P9QC93</accession>
<dbReference type="Ensembl" id="ENSPRET00000032008.1">
    <property type="protein sequence ID" value="ENSPREP00000031649.1"/>
    <property type="gene ID" value="ENSPREG00000021449.1"/>
</dbReference>
<reference evidence="1" key="2">
    <citation type="submission" date="2025-08" db="UniProtKB">
        <authorList>
            <consortium name="Ensembl"/>
        </authorList>
    </citation>
    <scope>IDENTIFICATION</scope>
    <source>
        <strain evidence="1">Guanapo</strain>
    </source>
</reference>
<evidence type="ECO:0000313" key="1">
    <source>
        <dbReference type="Ensembl" id="ENSPREP00000031649.1"/>
    </source>
</evidence>
<name>A0A3P9QC93_POERE</name>